<dbReference type="Proteomes" id="UP000245412">
    <property type="component" value="Unassembled WGS sequence"/>
</dbReference>
<evidence type="ECO:0000256" key="3">
    <source>
        <dbReference type="ARBA" id="ARBA00012662"/>
    </source>
</evidence>
<keyword evidence="4" id="KW-0732">Signal</keyword>
<dbReference type="EMBL" id="QGGY01000007">
    <property type="protein sequence ID" value="PWJ75069.1"/>
    <property type="molecule type" value="Genomic_DNA"/>
</dbReference>
<evidence type="ECO:0000256" key="4">
    <source>
        <dbReference type="ARBA" id="ARBA00022729"/>
    </source>
</evidence>
<feature type="domain" description="Glycoside hydrolase family 29 N-terminal" evidence="7">
    <location>
        <begin position="3"/>
        <end position="312"/>
    </location>
</feature>
<accession>A0AB73T3N9</accession>
<dbReference type="Pfam" id="PF01120">
    <property type="entry name" value="Alpha_L_fucos"/>
    <property type="match status" value="1"/>
</dbReference>
<dbReference type="GO" id="GO:0016139">
    <property type="term" value="P:glycoside catabolic process"/>
    <property type="evidence" value="ECO:0007669"/>
    <property type="project" value="TreeGrafter"/>
</dbReference>
<dbReference type="SUPFAM" id="SSF51445">
    <property type="entry name" value="(Trans)glycosidases"/>
    <property type="match status" value="1"/>
</dbReference>
<evidence type="ECO:0000256" key="1">
    <source>
        <dbReference type="ARBA" id="ARBA00004071"/>
    </source>
</evidence>
<dbReference type="InterPro" id="IPR016286">
    <property type="entry name" value="FUC_metazoa-typ"/>
</dbReference>
<keyword evidence="6" id="KW-0326">Glycosidase</keyword>
<dbReference type="PRINTS" id="PR00741">
    <property type="entry name" value="GLHYDRLASE29"/>
</dbReference>
<comment type="similarity">
    <text evidence="2">Belongs to the glycosyl hydrolase 29 family.</text>
</comment>
<dbReference type="InterPro" id="IPR017853">
    <property type="entry name" value="GH"/>
</dbReference>
<evidence type="ECO:0000313" key="9">
    <source>
        <dbReference type="Proteomes" id="UP000245412"/>
    </source>
</evidence>
<dbReference type="InterPro" id="IPR057739">
    <property type="entry name" value="Glyco_hydro_29_N"/>
</dbReference>
<evidence type="ECO:0000259" key="7">
    <source>
        <dbReference type="Pfam" id="PF01120"/>
    </source>
</evidence>
<dbReference type="GO" id="GO:0005764">
    <property type="term" value="C:lysosome"/>
    <property type="evidence" value="ECO:0007669"/>
    <property type="project" value="TreeGrafter"/>
</dbReference>
<evidence type="ECO:0000256" key="5">
    <source>
        <dbReference type="ARBA" id="ARBA00022801"/>
    </source>
</evidence>
<dbReference type="RefSeq" id="WP_109626820.1">
    <property type="nucleotide sequence ID" value="NZ_JANKBI010000007.1"/>
</dbReference>
<protein>
    <recommendedName>
        <fullName evidence="3">alpha-L-fucosidase</fullName>
        <ecNumber evidence="3">3.2.1.51</ecNumber>
    </recommendedName>
</protein>
<dbReference type="SMART" id="SM00812">
    <property type="entry name" value="Alpha_L_fucos"/>
    <property type="match status" value="1"/>
</dbReference>
<reference evidence="8 9" key="1">
    <citation type="submission" date="2018-05" db="EMBL/GenBank/DDBJ databases">
        <authorList>
            <person name="Goeker M."/>
            <person name="Huntemann M."/>
            <person name="Clum A."/>
            <person name="Pillay M."/>
            <person name="Palaniappan K."/>
            <person name="Varghese N."/>
            <person name="Mikhailova N."/>
            <person name="Stamatis D."/>
            <person name="Reddy T."/>
            <person name="Daum C."/>
            <person name="Shapiro N."/>
            <person name="Ivanova N."/>
            <person name="Kyrpides N."/>
            <person name="Woyke T."/>
        </authorList>
    </citation>
    <scope>NUCLEOTIDE SEQUENCE [LARGE SCALE GENOMIC DNA]</scope>
    <source>
        <strain evidence="8 9">DSM 26524</strain>
    </source>
</reference>
<evidence type="ECO:0000256" key="6">
    <source>
        <dbReference type="ARBA" id="ARBA00023295"/>
    </source>
</evidence>
<dbReference type="EC" id="3.2.1.51" evidence="3"/>
<dbReference type="PANTHER" id="PTHR10030">
    <property type="entry name" value="ALPHA-L-FUCOSIDASE"/>
    <property type="match status" value="1"/>
</dbReference>
<keyword evidence="5" id="KW-0378">Hydrolase</keyword>
<organism evidence="8 9">
    <name type="scientific">Murimonas intestini</name>
    <dbReference type="NCBI Taxonomy" id="1337051"/>
    <lineage>
        <taxon>Bacteria</taxon>
        <taxon>Bacillati</taxon>
        <taxon>Bacillota</taxon>
        <taxon>Clostridia</taxon>
        <taxon>Lachnospirales</taxon>
        <taxon>Lachnospiraceae</taxon>
        <taxon>Murimonas</taxon>
    </lineage>
</organism>
<dbReference type="InterPro" id="IPR000933">
    <property type="entry name" value="Glyco_hydro_29"/>
</dbReference>
<dbReference type="AlphaFoldDB" id="A0AB73T3N9"/>
<sequence length="421" mass="48921">MKKMKDMKWFLDAHYGLFIHWGLYSLMEGVHEGKEIPYGAEWIQKNAGIPVEEYRKLADRFNPVHFDAADIVSRAKKWGMKYIVFTAKHVDGFAMYASKVSPYNIMNTPYHRDPLADLAAECEKQGLMLGIYYSQNQDWEDENGWGNELDFKKNEEKDFPKYFYEKAIPQVKELLTNYGKVGLMWFDTPYTMPIELCEKLRDVVNSLQPDCLINGRIGYDLGDYREMADNEIPVLPYNKPWETPVTLNNTWGYSRVDEHWKKPDEIIEKLVSVVEKGGNLLLNIGPDGLGNVPEGSIAVLDEIGAWLEKNGESIYSTVCAPRFPYENRWGKITVRGNCLYLHVFRYPDFPYEILLCNLQQRVKKVTLLETGEELTFYQSYEIARNEYRFRVILPERKEGIPCDVVVRAECGTEELSFEQLV</sequence>
<name>A0AB73T3N9_9FIRM</name>
<dbReference type="PIRSF" id="PIRSF001092">
    <property type="entry name" value="Alpha-L-fucosidase"/>
    <property type="match status" value="1"/>
</dbReference>
<dbReference type="Gene3D" id="3.20.20.80">
    <property type="entry name" value="Glycosidases"/>
    <property type="match status" value="1"/>
</dbReference>
<gene>
    <name evidence="8" type="ORF">C7383_10776</name>
</gene>
<comment type="caution">
    <text evidence="8">The sequence shown here is derived from an EMBL/GenBank/DDBJ whole genome shotgun (WGS) entry which is preliminary data.</text>
</comment>
<evidence type="ECO:0000313" key="8">
    <source>
        <dbReference type="EMBL" id="PWJ75069.1"/>
    </source>
</evidence>
<proteinExistence type="inferred from homology"/>
<comment type="function">
    <text evidence="1">Alpha-L-fucosidase is responsible for hydrolyzing the alpha-1,6-linked fucose joined to the reducing-end N-acetylglucosamine of the carbohydrate moieties of glycoproteins.</text>
</comment>
<dbReference type="GO" id="GO:0006004">
    <property type="term" value="P:fucose metabolic process"/>
    <property type="evidence" value="ECO:0007669"/>
    <property type="project" value="InterPro"/>
</dbReference>
<dbReference type="PANTHER" id="PTHR10030:SF37">
    <property type="entry name" value="ALPHA-L-FUCOSIDASE-RELATED"/>
    <property type="match status" value="1"/>
</dbReference>
<keyword evidence="9" id="KW-1185">Reference proteome</keyword>
<dbReference type="GO" id="GO:0004560">
    <property type="term" value="F:alpha-L-fucosidase activity"/>
    <property type="evidence" value="ECO:0007669"/>
    <property type="project" value="InterPro"/>
</dbReference>
<evidence type="ECO:0000256" key="2">
    <source>
        <dbReference type="ARBA" id="ARBA00007951"/>
    </source>
</evidence>